<comment type="similarity">
    <text evidence="3">Belongs to the borealin family.</text>
</comment>
<dbReference type="PANTHER" id="PTHR16040">
    <property type="entry name" value="AUSTRALIN, ISOFORM A-RELATED"/>
    <property type="match status" value="1"/>
</dbReference>
<feature type="compositionally biased region" description="Basic residues" evidence="10">
    <location>
        <begin position="90"/>
        <end position="100"/>
    </location>
</feature>
<evidence type="ECO:0000256" key="2">
    <source>
        <dbReference type="ARBA" id="ARBA00004584"/>
    </source>
</evidence>
<dbReference type="GO" id="GO:0051233">
    <property type="term" value="C:spindle midzone"/>
    <property type="evidence" value="ECO:0007669"/>
    <property type="project" value="TreeGrafter"/>
</dbReference>
<feature type="non-terminal residue" evidence="12">
    <location>
        <position position="227"/>
    </location>
</feature>
<evidence type="ECO:0000256" key="9">
    <source>
        <dbReference type="ARBA" id="ARBA00023328"/>
    </source>
</evidence>
<dbReference type="OrthoDB" id="6360905at2759"/>
<name>A0A7L1NHL4_RHICY</name>
<keyword evidence="13" id="KW-1185">Reference proteome</keyword>
<keyword evidence="4" id="KW-0158">Chromosome</keyword>
<dbReference type="Pfam" id="PF10512">
    <property type="entry name" value="Borealin"/>
    <property type="match status" value="1"/>
</dbReference>
<proteinExistence type="inferred from homology"/>
<organism evidence="12 13">
    <name type="scientific">Rhinopomastus cyanomelas</name>
    <name type="common">Common scimitarbill</name>
    <dbReference type="NCBI Taxonomy" id="113115"/>
    <lineage>
        <taxon>Eukaryota</taxon>
        <taxon>Metazoa</taxon>
        <taxon>Chordata</taxon>
        <taxon>Craniata</taxon>
        <taxon>Vertebrata</taxon>
        <taxon>Euteleostomi</taxon>
        <taxon>Archelosauria</taxon>
        <taxon>Archosauria</taxon>
        <taxon>Dinosauria</taxon>
        <taxon>Saurischia</taxon>
        <taxon>Theropoda</taxon>
        <taxon>Coelurosauria</taxon>
        <taxon>Aves</taxon>
        <taxon>Neognathae</taxon>
        <taxon>Neoaves</taxon>
        <taxon>Telluraves</taxon>
        <taxon>Coraciimorphae</taxon>
        <taxon>Bucerotiformes</taxon>
        <taxon>Rhinopomastidae</taxon>
        <taxon>Rhinopomastus</taxon>
    </lineage>
</organism>
<evidence type="ECO:0000256" key="8">
    <source>
        <dbReference type="ARBA" id="ARBA00023306"/>
    </source>
</evidence>
<comment type="caution">
    <text evidence="12">The sequence shown here is derived from an EMBL/GenBank/DDBJ whole genome shotgun (WGS) entry which is preliminary data.</text>
</comment>
<evidence type="ECO:0000256" key="4">
    <source>
        <dbReference type="ARBA" id="ARBA00022454"/>
    </source>
</evidence>
<keyword evidence="7" id="KW-0539">Nucleus</keyword>
<dbReference type="InterPro" id="IPR018867">
    <property type="entry name" value="Cell_div_borealin"/>
</dbReference>
<evidence type="ECO:0000256" key="6">
    <source>
        <dbReference type="ARBA" id="ARBA00022776"/>
    </source>
</evidence>
<dbReference type="GO" id="GO:0005634">
    <property type="term" value="C:nucleus"/>
    <property type="evidence" value="ECO:0007669"/>
    <property type="project" value="UniProtKB-SubCell"/>
</dbReference>
<dbReference type="PANTHER" id="PTHR16040:SF6">
    <property type="entry name" value="BOREALIN"/>
    <property type="match status" value="1"/>
</dbReference>
<feature type="domain" description="Borealin C-terminal" evidence="11">
    <location>
        <begin position="112"/>
        <end position="221"/>
    </location>
</feature>
<dbReference type="GO" id="GO:0032133">
    <property type="term" value="C:chromosome passenger complex"/>
    <property type="evidence" value="ECO:0007669"/>
    <property type="project" value="TreeGrafter"/>
</dbReference>
<reference evidence="12 13" key="1">
    <citation type="submission" date="2019-09" db="EMBL/GenBank/DDBJ databases">
        <title>Bird 10,000 Genomes (B10K) Project - Family phase.</title>
        <authorList>
            <person name="Zhang G."/>
        </authorList>
    </citation>
    <scope>NUCLEOTIDE SEQUENCE [LARGE SCALE GENOMIC DNA]</scope>
    <source>
        <strain evidence="12">B10K-DU-002-35</strain>
        <tissue evidence="12">Muscle</tissue>
    </source>
</reference>
<evidence type="ECO:0000256" key="1">
    <source>
        <dbReference type="ARBA" id="ARBA00004123"/>
    </source>
</evidence>
<dbReference type="InterPro" id="IPR046466">
    <property type="entry name" value="Borealin_C"/>
</dbReference>
<evidence type="ECO:0000259" key="11">
    <source>
        <dbReference type="Pfam" id="PF10512"/>
    </source>
</evidence>
<feature type="region of interest" description="Disordered" evidence="10">
    <location>
        <begin position="60"/>
        <end position="119"/>
    </location>
</feature>
<keyword evidence="6" id="KW-0498">Mitosis</keyword>
<dbReference type="EMBL" id="VXBP01006021">
    <property type="protein sequence ID" value="NXN99039.1"/>
    <property type="molecule type" value="Genomic_DNA"/>
</dbReference>
<dbReference type="GO" id="GO:0051301">
    <property type="term" value="P:cell division"/>
    <property type="evidence" value="ECO:0007669"/>
    <property type="project" value="UniProtKB-KW"/>
</dbReference>
<gene>
    <name evidence="12" type="primary">Cdca8</name>
    <name evidence="12" type="ORF">RHICYA_R03951</name>
</gene>
<protein>
    <submittedName>
        <fullName evidence="12">BORE1 protein</fullName>
    </submittedName>
</protein>
<evidence type="ECO:0000256" key="10">
    <source>
        <dbReference type="SAM" id="MobiDB-lite"/>
    </source>
</evidence>
<evidence type="ECO:0000313" key="12">
    <source>
        <dbReference type="EMBL" id="NXN99039.1"/>
    </source>
</evidence>
<keyword evidence="9" id="KW-0137">Centromere</keyword>
<evidence type="ECO:0000256" key="3">
    <source>
        <dbReference type="ARBA" id="ARBA00009914"/>
    </source>
</evidence>
<keyword evidence="8" id="KW-0131">Cell cycle</keyword>
<dbReference type="AlphaFoldDB" id="A0A7L1NHL4"/>
<accession>A0A7L1NHL4</accession>
<dbReference type="Proteomes" id="UP000565785">
    <property type="component" value="Unassembled WGS sequence"/>
</dbReference>
<dbReference type="Gene3D" id="6.10.140.560">
    <property type="match status" value="1"/>
</dbReference>
<comment type="subcellular location">
    <subcellularLocation>
        <location evidence="2">Chromosome</location>
        <location evidence="2">Centromere</location>
    </subcellularLocation>
    <subcellularLocation>
        <location evidence="1">Nucleus</location>
    </subcellularLocation>
</comment>
<feature type="non-terminal residue" evidence="12">
    <location>
        <position position="1"/>
    </location>
</feature>
<sequence>LLVRGGSKKLLEEAATVDLGMSKIDRLTAEVIQTPLKVVKKAVKSKQCIEAIGEEAEPPLAKKAKHMGQCPVEPEAENSIQRTGKVGASTKKKQSSRSKRPPSAAAKRLSKRSSKSSFITPATGRSVDFCARGGTAMVTPRFDSRVFKTPGLRTPSANEHVYTISANGSPLAESSDIFISVPVGGGESIRLGARDLTKRNFLHLNAETQSIVRTLSVSLTEAAGGSR</sequence>
<evidence type="ECO:0000256" key="7">
    <source>
        <dbReference type="ARBA" id="ARBA00023242"/>
    </source>
</evidence>
<dbReference type="GO" id="GO:0000070">
    <property type="term" value="P:mitotic sister chromatid segregation"/>
    <property type="evidence" value="ECO:0007669"/>
    <property type="project" value="TreeGrafter"/>
</dbReference>
<evidence type="ECO:0000313" key="13">
    <source>
        <dbReference type="Proteomes" id="UP000565785"/>
    </source>
</evidence>
<keyword evidence="5" id="KW-0132">Cell division</keyword>
<evidence type="ECO:0000256" key="5">
    <source>
        <dbReference type="ARBA" id="ARBA00022618"/>
    </source>
</evidence>
<dbReference type="GO" id="GO:0000775">
    <property type="term" value="C:chromosome, centromeric region"/>
    <property type="evidence" value="ECO:0007669"/>
    <property type="project" value="UniProtKB-SubCell"/>
</dbReference>